<evidence type="ECO:0000256" key="1">
    <source>
        <dbReference type="SAM" id="Coils"/>
    </source>
</evidence>
<evidence type="ECO:0000256" key="2">
    <source>
        <dbReference type="SAM" id="MobiDB-lite"/>
    </source>
</evidence>
<dbReference type="EMBL" id="WHWC01000001">
    <property type="protein sequence ID" value="KAG8391525.1"/>
    <property type="molecule type" value="Genomic_DNA"/>
</dbReference>
<dbReference type="Pfam" id="PF03017">
    <property type="entry name" value="Transposase_23"/>
    <property type="match status" value="1"/>
</dbReference>
<keyword evidence="5" id="KW-1185">Reference proteome</keyword>
<feature type="domain" description="Transposase Tnp1/En/Spm-like" evidence="3">
    <location>
        <begin position="335"/>
        <end position="396"/>
    </location>
</feature>
<dbReference type="InterPro" id="IPR004264">
    <property type="entry name" value="Transposase_23"/>
</dbReference>
<keyword evidence="1" id="KW-0175">Coiled coil</keyword>
<evidence type="ECO:0000313" key="4">
    <source>
        <dbReference type="EMBL" id="KAG8391525.1"/>
    </source>
</evidence>
<feature type="compositionally biased region" description="Polar residues" evidence="2">
    <location>
        <begin position="26"/>
        <end position="39"/>
    </location>
</feature>
<accession>A0AAV6YIY9</accession>
<proteinExistence type="predicted"/>
<evidence type="ECO:0000313" key="5">
    <source>
        <dbReference type="Proteomes" id="UP000826271"/>
    </source>
</evidence>
<protein>
    <recommendedName>
        <fullName evidence="3">Transposase Tnp1/En/Spm-like domain-containing protein</fullName>
    </recommendedName>
</protein>
<sequence>MSKSPVGPIIDRINRKRTSEAGGPSPSHSQTQHEAGTRSTCVVRARGPSLGLKTWKKAGVPINIESNEWDQPIGDDSVELETHLGVLARNNQLAPLTFNDWRVVPLDLKKLMWSEIERKFNPSIHLKKHIFKSIGKKWKDYKSRLKAVYYDPKLSIIERVANLPPRVHEEQWFIINQFWDSEKGKVLREDRHGYVRTFGLGPSPSDVFGLQPTRMDYKRMADHAIKSFEERVHAMEEQMSGMQKTIEEMTMQIQSMKMAMENMSSVRVNATQHLDYSDSFPPNSSQMHGMHQMIEEMTSQMQTMQSTIKSLQAFNVKQLTMPSALFKSASATRVDLLSFETPREVVAQGRVVSKDPNKDFGGFKLGPHFWEVYVEIAIREKEILIRPRGHFFTIKEVVSSTIAWPSSKKGFLGVIALQKRCMNKEPRMLPFQLKCFCVWTNEWWKDIHDDWSYQDSKREFLSKFSIVEIYNESVRDLLSVDSISTPLLDDPENYFFLII</sequence>
<comment type="caution">
    <text evidence="4">The sequence shown here is derived from an EMBL/GenBank/DDBJ whole genome shotgun (WGS) entry which is preliminary data.</text>
</comment>
<dbReference type="PANTHER" id="PTHR33144:SF25">
    <property type="entry name" value="DUF4216 DOMAIN-CONTAINING PROTEIN"/>
    <property type="match status" value="1"/>
</dbReference>
<reference evidence="4" key="1">
    <citation type="submission" date="2019-10" db="EMBL/GenBank/DDBJ databases">
        <authorList>
            <person name="Zhang R."/>
            <person name="Pan Y."/>
            <person name="Wang J."/>
            <person name="Ma R."/>
            <person name="Yu S."/>
        </authorList>
    </citation>
    <scope>NUCLEOTIDE SEQUENCE</scope>
    <source>
        <strain evidence="4">LA-IB0</strain>
        <tissue evidence="4">Leaf</tissue>
    </source>
</reference>
<dbReference type="AlphaFoldDB" id="A0AAV6YIY9"/>
<dbReference type="PANTHER" id="PTHR33144">
    <property type="entry name" value="OS10G0409366 PROTEIN-RELATED"/>
    <property type="match status" value="1"/>
</dbReference>
<dbReference type="Proteomes" id="UP000826271">
    <property type="component" value="Unassembled WGS sequence"/>
</dbReference>
<organism evidence="4 5">
    <name type="scientific">Buddleja alternifolia</name>
    <dbReference type="NCBI Taxonomy" id="168488"/>
    <lineage>
        <taxon>Eukaryota</taxon>
        <taxon>Viridiplantae</taxon>
        <taxon>Streptophyta</taxon>
        <taxon>Embryophyta</taxon>
        <taxon>Tracheophyta</taxon>
        <taxon>Spermatophyta</taxon>
        <taxon>Magnoliopsida</taxon>
        <taxon>eudicotyledons</taxon>
        <taxon>Gunneridae</taxon>
        <taxon>Pentapetalae</taxon>
        <taxon>asterids</taxon>
        <taxon>lamiids</taxon>
        <taxon>Lamiales</taxon>
        <taxon>Scrophulariaceae</taxon>
        <taxon>Buddlejeae</taxon>
        <taxon>Buddleja</taxon>
    </lineage>
</organism>
<gene>
    <name evidence="4" type="ORF">BUALT_Bualt01G0196800</name>
</gene>
<evidence type="ECO:0000259" key="3">
    <source>
        <dbReference type="Pfam" id="PF03017"/>
    </source>
</evidence>
<feature type="coiled-coil region" evidence="1">
    <location>
        <begin position="225"/>
        <end position="252"/>
    </location>
</feature>
<feature type="region of interest" description="Disordered" evidence="2">
    <location>
        <begin position="1"/>
        <end position="39"/>
    </location>
</feature>
<name>A0AAV6YIY9_9LAMI</name>